<dbReference type="SMART" id="SM00448">
    <property type="entry name" value="REC"/>
    <property type="match status" value="2"/>
</dbReference>
<evidence type="ECO:0000256" key="2">
    <source>
        <dbReference type="ARBA" id="ARBA00004651"/>
    </source>
</evidence>
<protein>
    <recommendedName>
        <fullName evidence="18">Sensory/regulatory protein RpfC</fullName>
        <ecNumber evidence="3">2.7.13.3</ecNumber>
    </recommendedName>
    <alternativeName>
        <fullName evidence="19">Virulence sensor protein BvgS</fullName>
    </alternativeName>
</protein>
<keyword evidence="12 22" id="KW-1133">Transmembrane helix</keyword>
<dbReference type="FunFam" id="1.10.287.130:FF:000002">
    <property type="entry name" value="Two-component osmosensing histidine kinase"/>
    <property type="match status" value="1"/>
</dbReference>
<comment type="catalytic activity">
    <reaction evidence="1">
        <text>ATP + protein L-histidine = ADP + protein N-phospho-L-histidine.</text>
        <dbReference type="EC" id="2.7.13.3"/>
    </reaction>
</comment>
<dbReference type="InterPro" id="IPR001789">
    <property type="entry name" value="Sig_transdc_resp-reg_receiver"/>
</dbReference>
<keyword evidence="8" id="KW-0732">Signal</keyword>
<evidence type="ECO:0000256" key="8">
    <source>
        <dbReference type="ARBA" id="ARBA00022729"/>
    </source>
</evidence>
<dbReference type="Pfam" id="PF08447">
    <property type="entry name" value="PAS_3"/>
    <property type="match status" value="1"/>
</dbReference>
<dbReference type="SUPFAM" id="SSF47226">
    <property type="entry name" value="Histidine-containing phosphotransfer domain, HPT domain"/>
    <property type="match status" value="1"/>
</dbReference>
<dbReference type="InterPro" id="IPR035965">
    <property type="entry name" value="PAS-like_dom_sf"/>
</dbReference>
<dbReference type="Gene3D" id="3.40.50.2300">
    <property type="match status" value="2"/>
</dbReference>
<dbReference type="CDD" id="cd00082">
    <property type="entry name" value="HisKA"/>
    <property type="match status" value="1"/>
</dbReference>
<dbReference type="PROSITE" id="PS50113">
    <property type="entry name" value="PAC"/>
    <property type="match status" value="2"/>
</dbReference>
<proteinExistence type="predicted"/>
<evidence type="ECO:0000256" key="10">
    <source>
        <dbReference type="ARBA" id="ARBA00022777"/>
    </source>
</evidence>
<keyword evidence="15 22" id="KW-0472">Membrane</keyword>
<dbReference type="InterPro" id="IPR036641">
    <property type="entry name" value="HPT_dom_sf"/>
</dbReference>
<evidence type="ECO:0000256" key="19">
    <source>
        <dbReference type="ARBA" id="ARBA00070152"/>
    </source>
</evidence>
<feature type="domain" description="Response regulatory" evidence="24">
    <location>
        <begin position="892"/>
        <end position="1013"/>
    </location>
</feature>
<dbReference type="Pfam" id="PF00072">
    <property type="entry name" value="Response_reg"/>
    <property type="match status" value="2"/>
</dbReference>
<feature type="transmembrane region" description="Helical" evidence="22">
    <location>
        <begin position="343"/>
        <end position="363"/>
    </location>
</feature>
<evidence type="ECO:0000256" key="17">
    <source>
        <dbReference type="ARBA" id="ARBA00064003"/>
    </source>
</evidence>
<evidence type="ECO:0000259" key="27">
    <source>
        <dbReference type="PROSITE" id="PS50894"/>
    </source>
</evidence>
<dbReference type="PANTHER" id="PTHR45339:SF1">
    <property type="entry name" value="HYBRID SIGNAL TRANSDUCTION HISTIDINE KINASE J"/>
    <property type="match status" value="1"/>
</dbReference>
<dbReference type="SMART" id="SM00073">
    <property type="entry name" value="HPT"/>
    <property type="match status" value="1"/>
</dbReference>
<reference evidence="28 29" key="1">
    <citation type="submission" date="2018-07" db="EMBL/GenBank/DDBJ databases">
        <title>Genomic Encyclopedia of Type Strains, Phase IV (KMG-IV): sequencing the most valuable type-strain genomes for metagenomic binning, comparative biology and taxonomic classification.</title>
        <authorList>
            <person name="Goeker M."/>
        </authorList>
    </citation>
    <scope>NUCLEOTIDE SEQUENCE [LARGE SCALE GENOMIC DNA]</scope>
    <source>
        <strain evidence="28 29">DSM 21634</strain>
    </source>
</reference>
<dbReference type="PROSITE" id="PS50112">
    <property type="entry name" value="PAS"/>
    <property type="match status" value="1"/>
</dbReference>
<dbReference type="Pfam" id="PF02518">
    <property type="entry name" value="HATPase_c"/>
    <property type="match status" value="1"/>
</dbReference>
<keyword evidence="10" id="KW-0418">Kinase</keyword>
<dbReference type="InterPro" id="IPR036890">
    <property type="entry name" value="HATPase_C_sf"/>
</dbReference>
<dbReference type="EC" id="2.7.13.3" evidence="3"/>
<evidence type="ECO:0000256" key="21">
    <source>
        <dbReference type="PROSITE-ProRule" id="PRU00169"/>
    </source>
</evidence>
<evidence type="ECO:0000259" key="24">
    <source>
        <dbReference type="PROSITE" id="PS50110"/>
    </source>
</evidence>
<feature type="modified residue" description="4-aspartylphosphate" evidence="21">
    <location>
        <position position="1099"/>
    </location>
</feature>
<dbReference type="SMART" id="SM00086">
    <property type="entry name" value="PAC"/>
    <property type="match status" value="2"/>
</dbReference>
<comment type="function">
    <text evidence="16">Member of the two-component regulatory system BvgS/BvgA. Phosphorylates BvgA via a four-step phosphorelay in response to environmental signals.</text>
</comment>
<dbReference type="PRINTS" id="PR00344">
    <property type="entry name" value="BCTRLSENSOR"/>
</dbReference>
<evidence type="ECO:0000259" key="25">
    <source>
        <dbReference type="PROSITE" id="PS50112"/>
    </source>
</evidence>
<dbReference type="InterPro" id="IPR013656">
    <property type="entry name" value="PAS_4"/>
</dbReference>
<evidence type="ECO:0000256" key="9">
    <source>
        <dbReference type="ARBA" id="ARBA00022741"/>
    </source>
</evidence>
<dbReference type="EMBL" id="QPJK01000017">
    <property type="protein sequence ID" value="RCW63868.1"/>
    <property type="molecule type" value="Genomic_DNA"/>
</dbReference>
<dbReference type="NCBIfam" id="TIGR00229">
    <property type="entry name" value="sensory_box"/>
    <property type="match status" value="2"/>
</dbReference>
<feature type="modified residue" description="Phosphohistidine" evidence="20">
    <location>
        <position position="1249"/>
    </location>
</feature>
<dbReference type="SUPFAM" id="SSF55785">
    <property type="entry name" value="PYP-like sensor domain (PAS domain)"/>
    <property type="match status" value="2"/>
</dbReference>
<evidence type="ECO:0000256" key="14">
    <source>
        <dbReference type="ARBA" id="ARBA00023026"/>
    </source>
</evidence>
<feature type="domain" description="HPt" evidence="27">
    <location>
        <begin position="1210"/>
        <end position="1312"/>
    </location>
</feature>
<evidence type="ECO:0000259" key="26">
    <source>
        <dbReference type="PROSITE" id="PS50113"/>
    </source>
</evidence>
<feature type="domain" description="PAS" evidence="25">
    <location>
        <begin position="380"/>
        <end position="428"/>
    </location>
</feature>
<dbReference type="CDD" id="cd16922">
    <property type="entry name" value="HATPase_EvgS-ArcB-TorS-like"/>
    <property type="match status" value="1"/>
</dbReference>
<dbReference type="CDD" id="cd00088">
    <property type="entry name" value="HPT"/>
    <property type="match status" value="1"/>
</dbReference>
<dbReference type="Gene3D" id="3.30.565.10">
    <property type="entry name" value="Histidine kinase-like ATPase, C-terminal domain"/>
    <property type="match status" value="1"/>
</dbReference>
<feature type="domain" description="PAC" evidence="26">
    <location>
        <begin position="453"/>
        <end position="505"/>
    </location>
</feature>
<dbReference type="Gene3D" id="1.10.287.130">
    <property type="match status" value="1"/>
</dbReference>
<accession>A0A368XA37</accession>
<dbReference type="InterPro" id="IPR001610">
    <property type="entry name" value="PAC"/>
</dbReference>
<keyword evidence="14" id="KW-0843">Virulence</keyword>
<feature type="domain" description="PAC" evidence="26">
    <location>
        <begin position="583"/>
        <end position="635"/>
    </location>
</feature>
<evidence type="ECO:0000256" key="16">
    <source>
        <dbReference type="ARBA" id="ARBA00058004"/>
    </source>
</evidence>
<evidence type="ECO:0000256" key="18">
    <source>
        <dbReference type="ARBA" id="ARBA00068150"/>
    </source>
</evidence>
<dbReference type="PROSITE" id="PS50110">
    <property type="entry name" value="RESPONSE_REGULATORY"/>
    <property type="match status" value="2"/>
</dbReference>
<dbReference type="InterPro" id="IPR008207">
    <property type="entry name" value="Sig_transdc_His_kin_Hpt_dom"/>
</dbReference>
<dbReference type="Gene3D" id="3.30.450.20">
    <property type="entry name" value="PAS domain"/>
    <property type="match status" value="3"/>
</dbReference>
<dbReference type="SMART" id="SM00388">
    <property type="entry name" value="HisKA"/>
    <property type="match status" value="1"/>
</dbReference>
<comment type="subcellular location">
    <subcellularLocation>
        <location evidence="2">Cell membrane</location>
        <topology evidence="2">Multi-pass membrane protein</topology>
    </subcellularLocation>
</comment>
<dbReference type="OrthoDB" id="5290456at2"/>
<keyword evidence="7 22" id="KW-0812">Transmembrane</keyword>
<dbReference type="InterPro" id="IPR003594">
    <property type="entry name" value="HATPase_dom"/>
</dbReference>
<dbReference type="InterPro" id="IPR011006">
    <property type="entry name" value="CheY-like_superfamily"/>
</dbReference>
<dbReference type="GO" id="GO:0000155">
    <property type="term" value="F:phosphorelay sensor kinase activity"/>
    <property type="evidence" value="ECO:0007669"/>
    <property type="project" value="InterPro"/>
</dbReference>
<evidence type="ECO:0000256" key="5">
    <source>
        <dbReference type="ARBA" id="ARBA00022553"/>
    </source>
</evidence>
<dbReference type="SMART" id="SM00091">
    <property type="entry name" value="PAS"/>
    <property type="match status" value="2"/>
</dbReference>
<evidence type="ECO:0000256" key="1">
    <source>
        <dbReference type="ARBA" id="ARBA00000085"/>
    </source>
</evidence>
<dbReference type="Pfam" id="PF01627">
    <property type="entry name" value="Hpt"/>
    <property type="match status" value="1"/>
</dbReference>
<dbReference type="Proteomes" id="UP000252884">
    <property type="component" value="Unassembled WGS sequence"/>
</dbReference>
<evidence type="ECO:0000256" key="4">
    <source>
        <dbReference type="ARBA" id="ARBA00022475"/>
    </source>
</evidence>
<dbReference type="SMART" id="SM00387">
    <property type="entry name" value="HATPase_c"/>
    <property type="match status" value="1"/>
</dbReference>
<dbReference type="InterPro" id="IPR013655">
    <property type="entry name" value="PAS_fold_3"/>
</dbReference>
<dbReference type="InterPro" id="IPR000700">
    <property type="entry name" value="PAS-assoc_C"/>
</dbReference>
<dbReference type="InterPro" id="IPR003661">
    <property type="entry name" value="HisK_dim/P_dom"/>
</dbReference>
<dbReference type="SUPFAM" id="SSF55874">
    <property type="entry name" value="ATPase domain of HSP90 chaperone/DNA topoisomerase II/histidine kinase"/>
    <property type="match status" value="1"/>
</dbReference>
<feature type="transmembrane region" description="Helical" evidence="22">
    <location>
        <begin position="38"/>
        <end position="57"/>
    </location>
</feature>
<keyword evidence="29" id="KW-1185">Reference proteome</keyword>
<dbReference type="PANTHER" id="PTHR45339">
    <property type="entry name" value="HYBRID SIGNAL TRANSDUCTION HISTIDINE KINASE J"/>
    <property type="match status" value="1"/>
</dbReference>
<evidence type="ECO:0000256" key="15">
    <source>
        <dbReference type="ARBA" id="ARBA00023136"/>
    </source>
</evidence>
<dbReference type="InterPro" id="IPR036097">
    <property type="entry name" value="HisK_dim/P_sf"/>
</dbReference>
<dbReference type="CDD" id="cd00130">
    <property type="entry name" value="PAS"/>
    <property type="match status" value="2"/>
</dbReference>
<evidence type="ECO:0000256" key="20">
    <source>
        <dbReference type="PROSITE-ProRule" id="PRU00110"/>
    </source>
</evidence>
<name>A0A368XA37_9BURK</name>
<evidence type="ECO:0000256" key="22">
    <source>
        <dbReference type="SAM" id="Phobius"/>
    </source>
</evidence>
<keyword evidence="6" id="KW-0808">Transferase</keyword>
<dbReference type="GO" id="GO:0005886">
    <property type="term" value="C:plasma membrane"/>
    <property type="evidence" value="ECO:0007669"/>
    <property type="project" value="UniProtKB-SubCell"/>
</dbReference>
<evidence type="ECO:0000256" key="3">
    <source>
        <dbReference type="ARBA" id="ARBA00012438"/>
    </source>
</evidence>
<dbReference type="Gene3D" id="2.10.70.100">
    <property type="match status" value="1"/>
</dbReference>
<keyword evidence="4" id="KW-1003">Cell membrane</keyword>
<dbReference type="SUPFAM" id="SSF47384">
    <property type="entry name" value="Homodimeric domain of signal transducing histidine kinase"/>
    <property type="match status" value="1"/>
</dbReference>
<dbReference type="SUPFAM" id="SSF52172">
    <property type="entry name" value="CheY-like"/>
    <property type="match status" value="2"/>
</dbReference>
<feature type="modified residue" description="4-aspartylphosphate" evidence="21">
    <location>
        <position position="946"/>
    </location>
</feature>
<dbReference type="PROSITE" id="PS50894">
    <property type="entry name" value="HPT"/>
    <property type="match status" value="1"/>
</dbReference>
<feature type="domain" description="Response regulatory" evidence="24">
    <location>
        <begin position="1044"/>
        <end position="1166"/>
    </location>
</feature>
<organism evidence="28 29">
    <name type="scientific">Pseudorhodoferax soli</name>
    <dbReference type="NCBI Taxonomy" id="545864"/>
    <lineage>
        <taxon>Bacteria</taxon>
        <taxon>Pseudomonadati</taxon>
        <taxon>Pseudomonadota</taxon>
        <taxon>Betaproteobacteria</taxon>
        <taxon>Burkholderiales</taxon>
        <taxon>Comamonadaceae</taxon>
    </lineage>
</organism>
<keyword evidence="9" id="KW-0547">Nucleotide-binding</keyword>
<feature type="domain" description="Histidine kinase" evidence="23">
    <location>
        <begin position="646"/>
        <end position="874"/>
    </location>
</feature>
<sequence>MSAAPPAPPAPPAPAHGFARMGLRGRPAPKVPRAVRHAAAALALAWLALVAGLGWWASQRILAAQLDSLAASADHDAEATARIVDRLFTEMASVSNMVARQSLVIQVATRYRTDAPGAARLTRQQRAAQFTRDPQVREVGDYMNAVAGDLRYARIYMSNLSDDTVSASNWDQADSIVGQIYGGRTYLIDALRDGVGKQFGISRLNNVPAYFVASRIEGPGGVPQGSVTVKFDAPDMAPYLSGRHIALIVGPQGRVVSAPSERFMLRNLAALLPAGTVRPPEGGEDLGEPLDVRAPADPLYAGHWLIEGQPYLLRRMALSDPHYQLLTLTALQELAPMRQRHRVVAGLVAAFGLALILVGSRFAGQMLVHRREELRLAAEHAAFLQALMDRIPNPIFYKDDEGRFLGCNQAYGQAFGLQPSDLVGKTVLDLPYVPQREAGHAEQLALVHSGGRLSREAQFGFADGRMHTTLFSVSAIRMADDSSAGLVGVIVDVTPLKEAQQQLQDANERLQVAQDAGGIGLFDLDMQSGRGYWAPQLERLYGLEPGSYDGTPEFWERHVHVEDRARAAELFRSAIADPQASTFQHEFRVPLADGRIRSVQSVGRVLRDDAGRARRVIGVAIDITAMAQARDAAGAANQAKSDFLANMSHEIRTPMNAVIGMSHLALRTQLTPQQRDYLNKIQQSGQHLMGILNDILDFSKVEAGKLEVEHIPFELDRVIDTMAGVIADRANAKRLELVCDVAADVPQQLKGDPLRLGQILINYASNAIKFTEAGEVDIGVRVLEFGPGGGGEGGPQVLLRFEVRDTGIGLTEAQQQRLFRSFEQADSSITRQYGGTGLGLAISKRLAGLMGGDVGVESVPGRGSTFWFTARLGLGERRGRPVLPQIDLRGRRVLVVDDNAHAAQVLSELLAAQAFEVRAVLSGAEAVARVREAFDAGTPFDIVMLDWQMPGMDGLQTAARIRALGMAPVPRMVVVTAYGREEVIRSAQEAGIDHLMLKPVSASVLFDTMMRVLGEQAGDAFAAEAGQERRTPALHALEPLRGARILLVEDNDLNQQVACELLQAAGFTVDVAGDGQQAMDRIAATLLPSATPYDLVLMDMQMPVLDGVGATRLLRQDGRHAGLPILAMTANAMAADRQRCLEAGMQDFVAKPIEPDALWRALALWIRPRAGLGGLPVAVQASVAQDDAPVLARPVPGLDVAKGLRRVLGKRSLYLTLLGKFVEGQRDAVAAVRQALAAGDRATAERQAHTLKGVAGNIGALQLQGLAGDLEEGLRGGASAQRLELLLDAVGAPLQALVQAVGDQLPDEVLASRAAAVTPAQATGLLQRLAALLADSDADAQDLIASEAAVLHGALGNEAFDALRRAAAAYDFEAGLGIVREALSA</sequence>
<evidence type="ECO:0000256" key="12">
    <source>
        <dbReference type="ARBA" id="ARBA00022989"/>
    </source>
</evidence>
<evidence type="ECO:0000313" key="28">
    <source>
        <dbReference type="EMBL" id="RCW63868.1"/>
    </source>
</evidence>
<comment type="caution">
    <text evidence="28">The sequence shown here is derived from an EMBL/GenBank/DDBJ whole genome shotgun (WGS) entry which is preliminary data.</text>
</comment>
<evidence type="ECO:0000256" key="11">
    <source>
        <dbReference type="ARBA" id="ARBA00022840"/>
    </source>
</evidence>
<comment type="subunit">
    <text evidence="17">At low DSF concentrations, interacts with RpfF.</text>
</comment>
<evidence type="ECO:0000256" key="6">
    <source>
        <dbReference type="ARBA" id="ARBA00022679"/>
    </source>
</evidence>
<keyword evidence="5 21" id="KW-0597">Phosphoprotein</keyword>
<dbReference type="CDD" id="cd17546">
    <property type="entry name" value="REC_hyHK_CKI1_RcsC-like"/>
    <property type="match status" value="2"/>
</dbReference>
<dbReference type="InterPro" id="IPR004358">
    <property type="entry name" value="Sig_transdc_His_kin-like_C"/>
</dbReference>
<dbReference type="PROSITE" id="PS50109">
    <property type="entry name" value="HIS_KIN"/>
    <property type="match status" value="1"/>
</dbReference>
<gene>
    <name evidence="28" type="ORF">DES41_11788</name>
</gene>
<dbReference type="GO" id="GO:0005524">
    <property type="term" value="F:ATP binding"/>
    <property type="evidence" value="ECO:0007669"/>
    <property type="project" value="UniProtKB-KW"/>
</dbReference>
<dbReference type="InterPro" id="IPR005467">
    <property type="entry name" value="His_kinase_dom"/>
</dbReference>
<keyword evidence="11" id="KW-0067">ATP-binding</keyword>
<dbReference type="FunFam" id="3.30.565.10:FF:000010">
    <property type="entry name" value="Sensor histidine kinase RcsC"/>
    <property type="match status" value="1"/>
</dbReference>
<evidence type="ECO:0000256" key="7">
    <source>
        <dbReference type="ARBA" id="ARBA00022692"/>
    </source>
</evidence>
<evidence type="ECO:0000256" key="13">
    <source>
        <dbReference type="ARBA" id="ARBA00023012"/>
    </source>
</evidence>
<keyword evidence="13" id="KW-0902">Two-component regulatory system</keyword>
<evidence type="ECO:0000259" key="23">
    <source>
        <dbReference type="PROSITE" id="PS50109"/>
    </source>
</evidence>
<dbReference type="Gene3D" id="1.20.120.160">
    <property type="entry name" value="HPT domain"/>
    <property type="match status" value="1"/>
</dbReference>
<evidence type="ECO:0000313" key="29">
    <source>
        <dbReference type="Proteomes" id="UP000252884"/>
    </source>
</evidence>
<dbReference type="Pfam" id="PF08448">
    <property type="entry name" value="PAS_4"/>
    <property type="match status" value="1"/>
</dbReference>
<dbReference type="InterPro" id="IPR000014">
    <property type="entry name" value="PAS"/>
</dbReference>
<dbReference type="Pfam" id="PF00512">
    <property type="entry name" value="HisKA"/>
    <property type="match status" value="1"/>
</dbReference>